<protein>
    <recommendedName>
        <fullName evidence="3">Class IIb bacteriocin, lactobin A/cerein 7B family</fullName>
    </recommendedName>
</protein>
<evidence type="ECO:0000313" key="1">
    <source>
        <dbReference type="EMBL" id="BDX07993.1"/>
    </source>
</evidence>
<dbReference type="AlphaFoldDB" id="A0AA48HY33"/>
<accession>A0AA48HY33</accession>
<sequence>MQELTLDELNQVNGGVLVNALAAITGAVGAIVGTIIGGGNDVDAEDIVLAGVAGAVNSVRSLVGAVKLVGGSVAGGGTVNVIRDVIDLEFSGS</sequence>
<proteinExistence type="predicted"/>
<gene>
    <name evidence="1" type="ORF">MACH26_35140</name>
</gene>
<reference evidence="1" key="1">
    <citation type="submission" date="2023-01" db="EMBL/GenBank/DDBJ databases">
        <title>Complete genome sequence of Planctobacterium marinum strain Dej080120_11.</title>
        <authorList>
            <person name="Ueki S."/>
            <person name="Maruyama F."/>
        </authorList>
    </citation>
    <scope>NUCLEOTIDE SEQUENCE</scope>
    <source>
        <strain evidence="1">Dej080120_11</strain>
    </source>
</reference>
<dbReference type="RefSeq" id="WP_338294088.1">
    <property type="nucleotide sequence ID" value="NZ_AP027272.1"/>
</dbReference>
<keyword evidence="2" id="KW-1185">Reference proteome</keyword>
<evidence type="ECO:0000313" key="2">
    <source>
        <dbReference type="Proteomes" id="UP001333710"/>
    </source>
</evidence>
<dbReference type="Proteomes" id="UP001333710">
    <property type="component" value="Chromosome"/>
</dbReference>
<dbReference type="KEGG" id="pmaw:MACH26_35140"/>
<evidence type="ECO:0008006" key="3">
    <source>
        <dbReference type="Google" id="ProtNLM"/>
    </source>
</evidence>
<organism evidence="1 2">
    <name type="scientific">Planctobacterium marinum</name>
    <dbReference type="NCBI Taxonomy" id="1631968"/>
    <lineage>
        <taxon>Bacteria</taxon>
        <taxon>Pseudomonadati</taxon>
        <taxon>Pseudomonadota</taxon>
        <taxon>Gammaproteobacteria</taxon>
        <taxon>Alteromonadales</taxon>
        <taxon>Alteromonadaceae</taxon>
        <taxon>Planctobacterium</taxon>
    </lineage>
</organism>
<dbReference type="EMBL" id="AP027272">
    <property type="protein sequence ID" value="BDX07993.1"/>
    <property type="molecule type" value="Genomic_DNA"/>
</dbReference>
<name>A0AA48HY33_9ALTE</name>